<evidence type="ECO:0000313" key="2">
    <source>
        <dbReference type="Proteomes" id="UP000248961"/>
    </source>
</evidence>
<dbReference type="OrthoDB" id="4187771at2759"/>
<evidence type="ECO:0000313" key="1">
    <source>
        <dbReference type="EMBL" id="RAL08936.1"/>
    </source>
</evidence>
<reference evidence="1 2" key="1">
    <citation type="submission" date="2018-02" db="EMBL/GenBank/DDBJ databases">
        <title>The genomes of Aspergillus section Nigri reveals drivers in fungal speciation.</title>
        <authorList>
            <consortium name="DOE Joint Genome Institute"/>
            <person name="Vesth T.C."/>
            <person name="Nybo J."/>
            <person name="Theobald S."/>
            <person name="Brandl J."/>
            <person name="Frisvad J.C."/>
            <person name="Nielsen K.F."/>
            <person name="Lyhne E.K."/>
            <person name="Kogle M.E."/>
            <person name="Kuo A."/>
            <person name="Riley R."/>
            <person name="Clum A."/>
            <person name="Nolan M."/>
            <person name="Lipzen A."/>
            <person name="Salamov A."/>
            <person name="Henrissat B."/>
            <person name="Wiebenga A."/>
            <person name="De vries R.P."/>
            <person name="Grigoriev I.V."/>
            <person name="Mortensen U.H."/>
            <person name="Andersen M.R."/>
            <person name="Baker S.E."/>
        </authorList>
    </citation>
    <scope>NUCLEOTIDE SEQUENCE [LARGE SCALE GENOMIC DNA]</scope>
    <source>
        <strain evidence="1 2">CBS 101889</strain>
    </source>
</reference>
<name>A0A395HMT9_ASPHC</name>
<dbReference type="GeneID" id="37202874"/>
<dbReference type="EMBL" id="KZ824308">
    <property type="protein sequence ID" value="RAL08936.1"/>
    <property type="molecule type" value="Genomic_DNA"/>
</dbReference>
<dbReference type="RefSeq" id="XP_025548090.1">
    <property type="nucleotide sequence ID" value="XM_025698585.1"/>
</dbReference>
<dbReference type="AlphaFoldDB" id="A0A395HMT9"/>
<dbReference type="Proteomes" id="UP000248961">
    <property type="component" value="Unassembled WGS sequence"/>
</dbReference>
<accession>A0A395HMT9</accession>
<dbReference type="VEuPathDB" id="FungiDB:BO97DRAFT_445767"/>
<sequence>MRVFSAFTCLLRNFVVISLLASVLTSAYLDRLSHSLSSSPQRRSLPGSLATAPNGAVGYQPLPELVERPNPTTTLIAKPTALSQELSSNGGTRDTGSQEEVIVLAGTVTRAQTVLRATQTGVARRSITLEASVGLLAIVLCLYHL</sequence>
<proteinExistence type="predicted"/>
<protein>
    <submittedName>
        <fullName evidence="1">Uncharacterized protein</fullName>
    </submittedName>
</protein>
<keyword evidence="2" id="KW-1185">Reference proteome</keyword>
<gene>
    <name evidence="1" type="ORF">BO97DRAFT_445767</name>
</gene>
<organism evidence="1 2">
    <name type="scientific">Aspergillus homomorphus (strain CBS 101889)</name>
    <dbReference type="NCBI Taxonomy" id="1450537"/>
    <lineage>
        <taxon>Eukaryota</taxon>
        <taxon>Fungi</taxon>
        <taxon>Dikarya</taxon>
        <taxon>Ascomycota</taxon>
        <taxon>Pezizomycotina</taxon>
        <taxon>Eurotiomycetes</taxon>
        <taxon>Eurotiomycetidae</taxon>
        <taxon>Eurotiales</taxon>
        <taxon>Aspergillaceae</taxon>
        <taxon>Aspergillus</taxon>
        <taxon>Aspergillus subgen. Circumdati</taxon>
    </lineage>
</organism>